<keyword evidence="7" id="KW-0732">Signal</keyword>
<dbReference type="PANTHER" id="PTHR33619:SF3">
    <property type="entry name" value="POLYSACCHARIDE EXPORT PROTEIN GFCE-RELATED"/>
    <property type="match status" value="1"/>
</dbReference>
<evidence type="ECO:0000256" key="15">
    <source>
        <dbReference type="SAM" id="Phobius"/>
    </source>
</evidence>
<dbReference type="InterPro" id="IPR003715">
    <property type="entry name" value="Poly_export_N"/>
</dbReference>
<comment type="subcellular location">
    <subcellularLocation>
        <location evidence="1">Cell outer membrane</location>
        <topology evidence="1">Multi-pass membrane protein</topology>
    </subcellularLocation>
</comment>
<protein>
    <submittedName>
        <fullName evidence="18">Polysaccharide export outer membrane protein</fullName>
    </submittedName>
</protein>
<evidence type="ECO:0000256" key="14">
    <source>
        <dbReference type="ARBA" id="ARBA00023288"/>
    </source>
</evidence>
<dbReference type="Gene3D" id="3.30.1950.10">
    <property type="entry name" value="wza like domain"/>
    <property type="match status" value="1"/>
</dbReference>
<evidence type="ECO:0000256" key="9">
    <source>
        <dbReference type="ARBA" id="ARBA00023065"/>
    </source>
</evidence>
<dbReference type="OrthoDB" id="662756at2"/>
<dbReference type="InterPro" id="IPR049712">
    <property type="entry name" value="Poly_export"/>
</dbReference>
<keyword evidence="13" id="KW-0998">Cell outer membrane</keyword>
<keyword evidence="5" id="KW-0762">Sugar transport</keyword>
<evidence type="ECO:0000256" key="6">
    <source>
        <dbReference type="ARBA" id="ARBA00022692"/>
    </source>
</evidence>
<evidence type="ECO:0000256" key="5">
    <source>
        <dbReference type="ARBA" id="ARBA00022597"/>
    </source>
</evidence>
<dbReference type="AlphaFoldDB" id="A0A286G4R5"/>
<dbReference type="Proteomes" id="UP000219452">
    <property type="component" value="Unassembled WGS sequence"/>
</dbReference>
<dbReference type="EMBL" id="OCNH01000002">
    <property type="protein sequence ID" value="SOD90129.1"/>
    <property type="molecule type" value="Genomic_DNA"/>
</dbReference>
<accession>A0A286G4R5</accession>
<evidence type="ECO:0000259" key="16">
    <source>
        <dbReference type="Pfam" id="PF02563"/>
    </source>
</evidence>
<evidence type="ECO:0000313" key="18">
    <source>
        <dbReference type="EMBL" id="SOD90129.1"/>
    </source>
</evidence>
<dbReference type="GO" id="GO:0009279">
    <property type="term" value="C:cell outer membrane"/>
    <property type="evidence" value="ECO:0007669"/>
    <property type="project" value="UniProtKB-SubCell"/>
</dbReference>
<evidence type="ECO:0000256" key="1">
    <source>
        <dbReference type="ARBA" id="ARBA00004571"/>
    </source>
</evidence>
<dbReference type="PROSITE" id="PS51257">
    <property type="entry name" value="PROKAR_LIPOPROTEIN"/>
    <property type="match status" value="1"/>
</dbReference>
<evidence type="ECO:0000256" key="7">
    <source>
        <dbReference type="ARBA" id="ARBA00022729"/>
    </source>
</evidence>
<dbReference type="InterPro" id="IPR054765">
    <property type="entry name" value="SLBB_dom"/>
</dbReference>
<evidence type="ECO:0000256" key="12">
    <source>
        <dbReference type="ARBA" id="ARBA00023139"/>
    </source>
</evidence>
<keyword evidence="10" id="KW-0626">Porin</keyword>
<evidence type="ECO:0000256" key="10">
    <source>
        <dbReference type="ARBA" id="ARBA00023114"/>
    </source>
</evidence>
<evidence type="ECO:0000259" key="17">
    <source>
        <dbReference type="Pfam" id="PF22461"/>
    </source>
</evidence>
<evidence type="ECO:0000256" key="3">
    <source>
        <dbReference type="ARBA" id="ARBA00022448"/>
    </source>
</evidence>
<dbReference type="GO" id="GO:0015159">
    <property type="term" value="F:polysaccharide transmembrane transporter activity"/>
    <property type="evidence" value="ECO:0007669"/>
    <property type="project" value="InterPro"/>
</dbReference>
<dbReference type="GO" id="GO:0046930">
    <property type="term" value="C:pore complex"/>
    <property type="evidence" value="ECO:0007669"/>
    <property type="project" value="UniProtKB-KW"/>
</dbReference>
<keyword evidence="12" id="KW-0564">Palmitate</keyword>
<evidence type="ECO:0000256" key="13">
    <source>
        <dbReference type="ARBA" id="ARBA00023237"/>
    </source>
</evidence>
<evidence type="ECO:0000256" key="2">
    <source>
        <dbReference type="ARBA" id="ARBA00009450"/>
    </source>
</evidence>
<sequence>MIFRRLLLICFSFLGLIACSSKRNLIYMSDLRGLAEDKVQVLNNAPLRIQPDDLLSITVSSLNPESTILFNKGLLAASSTSPTEPGMVNNALVNKADKEGYLVDREGYIDFPVLGRVKLVDLTKEEAAQKLTLDVSKYLKGPVVSVKLINFNITVLGEVTRPSTLTISRESVNVLEALGMAGDMTVFGKRESVLIIRHQNGIRTSNRIDLTNKSALETPFFYLRQNDIVYVEPDSKMKVYQNDPANRFIGLWTTLISSAALTIISLFR</sequence>
<dbReference type="Pfam" id="PF22461">
    <property type="entry name" value="SLBB_2"/>
    <property type="match status" value="1"/>
</dbReference>
<dbReference type="Gene3D" id="3.10.560.10">
    <property type="entry name" value="Outer membrane lipoprotein wza domain like"/>
    <property type="match status" value="1"/>
</dbReference>
<keyword evidence="8" id="KW-0625">Polysaccharide transport</keyword>
<name>A0A286G4R5_9BACT</name>
<dbReference type="PANTHER" id="PTHR33619">
    <property type="entry name" value="POLYSACCHARIDE EXPORT PROTEIN GFCE-RELATED"/>
    <property type="match status" value="1"/>
</dbReference>
<keyword evidence="4" id="KW-1134">Transmembrane beta strand</keyword>
<keyword evidence="19" id="KW-1185">Reference proteome</keyword>
<organism evidence="18 19">
    <name type="scientific">Spirosoma fluviale</name>
    <dbReference type="NCBI Taxonomy" id="1597977"/>
    <lineage>
        <taxon>Bacteria</taxon>
        <taxon>Pseudomonadati</taxon>
        <taxon>Bacteroidota</taxon>
        <taxon>Cytophagia</taxon>
        <taxon>Cytophagales</taxon>
        <taxon>Cytophagaceae</taxon>
        <taxon>Spirosoma</taxon>
    </lineage>
</organism>
<feature type="transmembrane region" description="Helical" evidence="15">
    <location>
        <begin position="248"/>
        <end position="267"/>
    </location>
</feature>
<evidence type="ECO:0000256" key="8">
    <source>
        <dbReference type="ARBA" id="ARBA00023047"/>
    </source>
</evidence>
<keyword evidence="6 15" id="KW-0812">Transmembrane</keyword>
<keyword evidence="9" id="KW-0406">Ion transport</keyword>
<comment type="similarity">
    <text evidence="2">Belongs to the BexD/CtrA/VexA family.</text>
</comment>
<dbReference type="Pfam" id="PF02563">
    <property type="entry name" value="Poly_export"/>
    <property type="match status" value="1"/>
</dbReference>
<keyword evidence="14" id="KW-0449">Lipoprotein</keyword>
<reference evidence="19" key="1">
    <citation type="submission" date="2017-09" db="EMBL/GenBank/DDBJ databases">
        <authorList>
            <person name="Varghese N."/>
            <person name="Submissions S."/>
        </authorList>
    </citation>
    <scope>NUCLEOTIDE SEQUENCE [LARGE SCALE GENOMIC DNA]</scope>
    <source>
        <strain evidence="19">DSM 29961</strain>
    </source>
</reference>
<dbReference type="GO" id="GO:0015288">
    <property type="term" value="F:porin activity"/>
    <property type="evidence" value="ECO:0007669"/>
    <property type="project" value="UniProtKB-KW"/>
</dbReference>
<keyword evidence="3" id="KW-0813">Transport</keyword>
<keyword evidence="11 15" id="KW-0472">Membrane</keyword>
<feature type="domain" description="Polysaccharide export protein N-terminal" evidence="16">
    <location>
        <begin position="44"/>
        <end position="148"/>
    </location>
</feature>
<gene>
    <name evidence="18" type="ORF">SAMN06269250_3308</name>
</gene>
<evidence type="ECO:0000256" key="11">
    <source>
        <dbReference type="ARBA" id="ARBA00023136"/>
    </source>
</evidence>
<evidence type="ECO:0000256" key="4">
    <source>
        <dbReference type="ARBA" id="ARBA00022452"/>
    </source>
</evidence>
<feature type="domain" description="SLBB" evidence="17">
    <location>
        <begin position="153"/>
        <end position="231"/>
    </location>
</feature>
<keyword evidence="15" id="KW-1133">Transmembrane helix</keyword>
<evidence type="ECO:0000313" key="19">
    <source>
        <dbReference type="Proteomes" id="UP000219452"/>
    </source>
</evidence>
<dbReference type="GO" id="GO:0006811">
    <property type="term" value="P:monoatomic ion transport"/>
    <property type="evidence" value="ECO:0007669"/>
    <property type="project" value="UniProtKB-KW"/>
</dbReference>
<proteinExistence type="inferred from homology"/>